<feature type="region of interest" description="Disordered" evidence="1">
    <location>
        <begin position="447"/>
        <end position="516"/>
    </location>
</feature>
<feature type="compositionally biased region" description="Low complexity" evidence="1">
    <location>
        <begin position="473"/>
        <end position="488"/>
    </location>
</feature>
<evidence type="ECO:0000313" key="2">
    <source>
        <dbReference type="EMBL" id="CAE0140673.1"/>
    </source>
</evidence>
<proteinExistence type="predicted"/>
<gene>
    <name evidence="2" type="ORF">HERI1096_LOCUS33413</name>
</gene>
<name>A0A7S3BNC8_9EUKA</name>
<feature type="compositionally biased region" description="Acidic residues" evidence="1">
    <location>
        <begin position="453"/>
        <end position="471"/>
    </location>
</feature>
<protein>
    <submittedName>
        <fullName evidence="2">Uncharacterized protein</fullName>
    </submittedName>
</protein>
<accession>A0A7S3BNC8</accession>
<organism evidence="2">
    <name type="scientific">Haptolina ericina</name>
    <dbReference type="NCBI Taxonomy" id="156174"/>
    <lineage>
        <taxon>Eukaryota</taxon>
        <taxon>Haptista</taxon>
        <taxon>Haptophyta</taxon>
        <taxon>Prymnesiophyceae</taxon>
        <taxon>Prymnesiales</taxon>
        <taxon>Prymnesiaceae</taxon>
        <taxon>Haptolina</taxon>
    </lineage>
</organism>
<sequence>MPAGSREKGSLPAGSEYRRRIVVQLPPEGLPGGASSSAKKGAKKSASTDEEMPVVFGCEDPAGLSVNGWATYTRVQGGGLVANARAQAVVTPSLSRRRLLAEEKAKAKAKGAAGGKVEKEMATKWMERLMGETEQLVEVALGSVNEVITIMVQGAWRKDDLHSLPSAKGLETAEQAPKDRLLLRELASPTDARVQLLYSKLLTNIHETAARAARLGESLFQENHVDEKARPPSFFQVSIDLPGFGASADEIPIPQGITVPFIAEICMALGKQHAYGIIAHGTTCGALLICALERQSISSYLVLRDPDGVREGVPIHRVQHPTLVLSDSEKANAKIKATIKKLAYELQQLTVPKLKFDGASASKEMANAFVDMCRASSWMGAVSTDGTDSSAPLLTRLTGGVNAWKGTRVEYVEPMHSKIKRYWSRVRSAVRLGTFTEGGILAKIKSQIQKEENAEENAEEAEENGEGEGEGDVPSSQSSVPPVSFAPSDALQTPGINEPVQPFQLPEGNSNVKFHF</sequence>
<reference evidence="2" key="1">
    <citation type="submission" date="2021-01" db="EMBL/GenBank/DDBJ databases">
        <authorList>
            <person name="Corre E."/>
            <person name="Pelletier E."/>
            <person name="Niang G."/>
            <person name="Scheremetjew M."/>
            <person name="Finn R."/>
            <person name="Kale V."/>
            <person name="Holt S."/>
            <person name="Cochrane G."/>
            <person name="Meng A."/>
            <person name="Brown T."/>
            <person name="Cohen L."/>
        </authorList>
    </citation>
    <scope>NUCLEOTIDE SEQUENCE</scope>
    <source>
        <strain evidence="2">CCMP281</strain>
    </source>
</reference>
<evidence type="ECO:0000256" key="1">
    <source>
        <dbReference type="SAM" id="MobiDB-lite"/>
    </source>
</evidence>
<dbReference type="AlphaFoldDB" id="A0A7S3BNC8"/>
<feature type="region of interest" description="Disordered" evidence="1">
    <location>
        <begin position="1"/>
        <end position="52"/>
    </location>
</feature>
<feature type="compositionally biased region" description="Polar residues" evidence="1">
    <location>
        <begin position="507"/>
        <end position="516"/>
    </location>
</feature>
<dbReference type="EMBL" id="HBHX01060436">
    <property type="protein sequence ID" value="CAE0140673.1"/>
    <property type="molecule type" value="Transcribed_RNA"/>
</dbReference>